<accession>A0A8K0K9M4</accession>
<dbReference type="PANTHER" id="PTHR12984">
    <property type="entry name" value="SCY1-RELATED S/T PROTEIN KINASE-LIKE"/>
    <property type="match status" value="1"/>
</dbReference>
<dbReference type="InterPro" id="IPR011989">
    <property type="entry name" value="ARM-like"/>
</dbReference>
<dbReference type="InterPro" id="IPR051177">
    <property type="entry name" value="CIK-Related_Protein"/>
</dbReference>
<dbReference type="EMBL" id="KZ308518">
    <property type="protein sequence ID" value="KAG8230920.1"/>
    <property type="molecule type" value="Genomic_DNA"/>
</dbReference>
<proteinExistence type="predicted"/>
<protein>
    <submittedName>
        <fullName evidence="1">Uncharacterized protein</fullName>
    </submittedName>
</protein>
<dbReference type="PANTHER" id="PTHR12984:SF15">
    <property type="entry name" value="PROTEIN-ASSOCIATING WITH THE CARBOXYL-TERMINAL DOMAIN OF EZRIN"/>
    <property type="match status" value="1"/>
</dbReference>
<sequence>MQIHLPSQLSEFPEALIASQLGALLLSRMVLINSSAQEYLVPRILNLRPDGSSKVLSVEEEEDLGGASESMEAIFSVSTFREHLAPRLLQIFGVRDAQIRLVLLKHFNGYFRAFTDENLRSVVLPELLVGIKDTNDVLVSTTLHALADLVPLLGSATVIGGKRGKIFADGRPKKRNIPSLESNRISSRMQSASLNGNIS</sequence>
<dbReference type="AlphaFoldDB" id="A0A8K0K9M4"/>
<dbReference type="Proteomes" id="UP000792457">
    <property type="component" value="Unassembled WGS sequence"/>
</dbReference>
<name>A0A8K0K9M4_LADFU</name>
<keyword evidence="2" id="KW-1185">Reference proteome</keyword>
<feature type="non-terminal residue" evidence="1">
    <location>
        <position position="1"/>
    </location>
</feature>
<dbReference type="SUPFAM" id="SSF48371">
    <property type="entry name" value="ARM repeat"/>
    <property type="match status" value="1"/>
</dbReference>
<evidence type="ECO:0000313" key="2">
    <source>
        <dbReference type="Proteomes" id="UP000792457"/>
    </source>
</evidence>
<gene>
    <name evidence="1" type="ORF">J437_LFUL002952</name>
</gene>
<comment type="caution">
    <text evidence="1">The sequence shown here is derived from an EMBL/GenBank/DDBJ whole genome shotgun (WGS) entry which is preliminary data.</text>
</comment>
<dbReference type="InterPro" id="IPR016024">
    <property type="entry name" value="ARM-type_fold"/>
</dbReference>
<reference evidence="1" key="1">
    <citation type="submission" date="2013-04" db="EMBL/GenBank/DDBJ databases">
        <authorList>
            <person name="Qu J."/>
            <person name="Murali S.C."/>
            <person name="Bandaranaike D."/>
            <person name="Bellair M."/>
            <person name="Blankenburg K."/>
            <person name="Chao H."/>
            <person name="Dinh H."/>
            <person name="Doddapaneni H."/>
            <person name="Downs B."/>
            <person name="Dugan-Rocha S."/>
            <person name="Elkadiri S."/>
            <person name="Gnanaolivu R.D."/>
            <person name="Hernandez B."/>
            <person name="Javaid M."/>
            <person name="Jayaseelan J.C."/>
            <person name="Lee S."/>
            <person name="Li M."/>
            <person name="Ming W."/>
            <person name="Munidasa M."/>
            <person name="Muniz J."/>
            <person name="Nguyen L."/>
            <person name="Ongeri F."/>
            <person name="Osuji N."/>
            <person name="Pu L.-L."/>
            <person name="Puazo M."/>
            <person name="Qu C."/>
            <person name="Quiroz J."/>
            <person name="Raj R."/>
            <person name="Weissenberger G."/>
            <person name="Xin Y."/>
            <person name="Zou X."/>
            <person name="Han Y."/>
            <person name="Richards S."/>
            <person name="Worley K."/>
            <person name="Muzny D."/>
            <person name="Gibbs R."/>
        </authorList>
    </citation>
    <scope>NUCLEOTIDE SEQUENCE</scope>
    <source>
        <strain evidence="1">Sampled in the wild</strain>
    </source>
</reference>
<dbReference type="Gene3D" id="1.25.10.10">
    <property type="entry name" value="Leucine-rich Repeat Variant"/>
    <property type="match status" value="1"/>
</dbReference>
<evidence type="ECO:0000313" key="1">
    <source>
        <dbReference type="EMBL" id="KAG8230920.1"/>
    </source>
</evidence>
<dbReference type="OrthoDB" id="9942861at2759"/>
<reference evidence="1" key="2">
    <citation type="submission" date="2017-10" db="EMBL/GenBank/DDBJ databases">
        <title>Ladona fulva Genome sequencing and assembly.</title>
        <authorList>
            <person name="Murali S."/>
            <person name="Richards S."/>
            <person name="Bandaranaike D."/>
            <person name="Bellair M."/>
            <person name="Blankenburg K."/>
            <person name="Chao H."/>
            <person name="Dinh H."/>
            <person name="Doddapaneni H."/>
            <person name="Dugan-Rocha S."/>
            <person name="Elkadiri S."/>
            <person name="Gnanaolivu R."/>
            <person name="Hernandez B."/>
            <person name="Skinner E."/>
            <person name="Javaid M."/>
            <person name="Lee S."/>
            <person name="Li M."/>
            <person name="Ming W."/>
            <person name="Munidasa M."/>
            <person name="Muniz J."/>
            <person name="Nguyen L."/>
            <person name="Hughes D."/>
            <person name="Osuji N."/>
            <person name="Pu L.-L."/>
            <person name="Puazo M."/>
            <person name="Qu C."/>
            <person name="Quiroz J."/>
            <person name="Raj R."/>
            <person name="Weissenberger G."/>
            <person name="Xin Y."/>
            <person name="Zou X."/>
            <person name="Han Y."/>
            <person name="Worley K."/>
            <person name="Muzny D."/>
            <person name="Gibbs R."/>
        </authorList>
    </citation>
    <scope>NUCLEOTIDE SEQUENCE</scope>
    <source>
        <strain evidence="1">Sampled in the wild</strain>
    </source>
</reference>
<organism evidence="1 2">
    <name type="scientific">Ladona fulva</name>
    <name type="common">Scarce chaser dragonfly</name>
    <name type="synonym">Libellula fulva</name>
    <dbReference type="NCBI Taxonomy" id="123851"/>
    <lineage>
        <taxon>Eukaryota</taxon>
        <taxon>Metazoa</taxon>
        <taxon>Ecdysozoa</taxon>
        <taxon>Arthropoda</taxon>
        <taxon>Hexapoda</taxon>
        <taxon>Insecta</taxon>
        <taxon>Pterygota</taxon>
        <taxon>Palaeoptera</taxon>
        <taxon>Odonata</taxon>
        <taxon>Epiprocta</taxon>
        <taxon>Anisoptera</taxon>
        <taxon>Libelluloidea</taxon>
        <taxon>Libellulidae</taxon>
        <taxon>Ladona</taxon>
    </lineage>
</organism>